<proteinExistence type="predicted"/>
<dbReference type="GO" id="GO:0004252">
    <property type="term" value="F:serine-type endopeptidase activity"/>
    <property type="evidence" value="ECO:0007669"/>
    <property type="project" value="TreeGrafter"/>
</dbReference>
<feature type="transmembrane region" description="Helical" evidence="6">
    <location>
        <begin position="55"/>
        <end position="78"/>
    </location>
</feature>
<keyword evidence="4 6" id="KW-0472">Membrane</keyword>
<keyword evidence="9" id="KW-1185">Reference proteome</keyword>
<dbReference type="PANTHER" id="PTHR43066">
    <property type="entry name" value="RHOMBOID-RELATED PROTEIN"/>
    <property type="match status" value="1"/>
</dbReference>
<keyword evidence="3 6" id="KW-1133">Transmembrane helix</keyword>
<feature type="domain" description="CUE" evidence="7">
    <location>
        <begin position="297"/>
        <end position="332"/>
    </location>
</feature>
<dbReference type="SUPFAM" id="SSF46934">
    <property type="entry name" value="UBA-like"/>
    <property type="match status" value="1"/>
</dbReference>
<evidence type="ECO:0000256" key="4">
    <source>
        <dbReference type="ARBA" id="ARBA00023136"/>
    </source>
</evidence>
<evidence type="ECO:0000256" key="3">
    <source>
        <dbReference type="ARBA" id="ARBA00022989"/>
    </source>
</evidence>
<comment type="caution">
    <text evidence="8">The sequence shown here is derived from an EMBL/GenBank/DDBJ whole genome shotgun (WGS) entry which is preliminary data.</text>
</comment>
<dbReference type="PANTHER" id="PTHR43066:SF21">
    <property type="entry name" value="UBIQUITIN-ASSOCIATED DOMAIN-CONTAINING PROTEIN 2"/>
    <property type="match status" value="1"/>
</dbReference>
<reference evidence="8" key="1">
    <citation type="journal article" date="2022" name="IScience">
        <title>Evolution of zygomycete secretomes and the origins of terrestrial fungal ecologies.</title>
        <authorList>
            <person name="Chang Y."/>
            <person name="Wang Y."/>
            <person name="Mondo S."/>
            <person name="Ahrendt S."/>
            <person name="Andreopoulos W."/>
            <person name="Barry K."/>
            <person name="Beard J."/>
            <person name="Benny G.L."/>
            <person name="Blankenship S."/>
            <person name="Bonito G."/>
            <person name="Cuomo C."/>
            <person name="Desiro A."/>
            <person name="Gervers K.A."/>
            <person name="Hundley H."/>
            <person name="Kuo A."/>
            <person name="LaButti K."/>
            <person name="Lang B.F."/>
            <person name="Lipzen A."/>
            <person name="O'Donnell K."/>
            <person name="Pangilinan J."/>
            <person name="Reynolds N."/>
            <person name="Sandor L."/>
            <person name="Smith M.E."/>
            <person name="Tsang A."/>
            <person name="Grigoriev I.V."/>
            <person name="Stajich J.E."/>
            <person name="Spatafora J.W."/>
        </authorList>
    </citation>
    <scope>NUCLEOTIDE SEQUENCE</scope>
    <source>
        <strain evidence="8">RSA 2281</strain>
    </source>
</reference>
<feature type="transmembrane region" description="Helical" evidence="6">
    <location>
        <begin position="17"/>
        <end position="34"/>
    </location>
</feature>
<dbReference type="Gene3D" id="1.10.8.10">
    <property type="entry name" value="DNA helicase RuvA subunit, C-terminal domain"/>
    <property type="match status" value="1"/>
</dbReference>
<dbReference type="EMBL" id="JAIXMP010000020">
    <property type="protein sequence ID" value="KAI9257177.1"/>
    <property type="molecule type" value="Genomic_DNA"/>
</dbReference>
<dbReference type="InterPro" id="IPR003892">
    <property type="entry name" value="CUE"/>
</dbReference>
<dbReference type="Proteomes" id="UP001209540">
    <property type="component" value="Unassembled WGS sequence"/>
</dbReference>
<feature type="transmembrane region" description="Helical" evidence="6">
    <location>
        <begin position="90"/>
        <end position="117"/>
    </location>
</feature>
<comment type="subcellular location">
    <subcellularLocation>
        <location evidence="1">Membrane</location>
        <topology evidence="1">Multi-pass membrane protein</topology>
    </subcellularLocation>
</comment>
<evidence type="ECO:0000313" key="9">
    <source>
        <dbReference type="Proteomes" id="UP001209540"/>
    </source>
</evidence>
<dbReference type="InterPro" id="IPR009060">
    <property type="entry name" value="UBA-like_sf"/>
</dbReference>
<sequence length="352" mass="39090">MQTAGPSGFYNVPTTKFLILFVGTCSVLASILDLKPIFHLQLSPHVTIHHQFWRLITSHCAFTNSGELFFGLLLIYAMRVIERQYGTAKYAAFVFLTLWISTFLELGALVSGAKLGFRRIPGGPKKSPLKNEKHDSYALIFSMLYQYHRIIPSTYRFRIFGATLNDKMFLYAPAIQIFISQSFATMIPCICGLMAGALYRSDVGNMKKWRFPKHIRNVTTRMSDASLASGPTPRSSATMPTTARSSEILTTAANLRNRRSNNNNTPRARTANTTDVREYIDTLTGRGAAAEVQPPPEEDVRLLMSMFPDHPRETIMRAFSSGHNNMNRAVEIMLSTPAPASSSNEGGASSSS</sequence>
<organism evidence="8 9">
    <name type="scientific">Phascolomyces articulosus</name>
    <dbReference type="NCBI Taxonomy" id="60185"/>
    <lineage>
        <taxon>Eukaryota</taxon>
        <taxon>Fungi</taxon>
        <taxon>Fungi incertae sedis</taxon>
        <taxon>Mucoromycota</taxon>
        <taxon>Mucoromycotina</taxon>
        <taxon>Mucoromycetes</taxon>
        <taxon>Mucorales</taxon>
        <taxon>Lichtheimiaceae</taxon>
        <taxon>Phascolomyces</taxon>
    </lineage>
</organism>
<feature type="transmembrane region" description="Helical" evidence="6">
    <location>
        <begin position="175"/>
        <end position="199"/>
    </location>
</feature>
<name>A0AAD5PC50_9FUNG</name>
<dbReference type="Pfam" id="PF02845">
    <property type="entry name" value="CUE"/>
    <property type="match status" value="1"/>
</dbReference>
<feature type="region of interest" description="Disordered" evidence="5">
    <location>
        <begin position="224"/>
        <end position="244"/>
    </location>
</feature>
<evidence type="ECO:0000313" key="8">
    <source>
        <dbReference type="EMBL" id="KAI9257177.1"/>
    </source>
</evidence>
<feature type="compositionally biased region" description="Polar residues" evidence="5">
    <location>
        <begin position="232"/>
        <end position="244"/>
    </location>
</feature>
<dbReference type="GO" id="GO:0016020">
    <property type="term" value="C:membrane"/>
    <property type="evidence" value="ECO:0007669"/>
    <property type="project" value="UniProtKB-SubCell"/>
</dbReference>
<protein>
    <recommendedName>
        <fullName evidence="7">CUE domain-containing protein</fullName>
    </recommendedName>
</protein>
<evidence type="ECO:0000259" key="7">
    <source>
        <dbReference type="Pfam" id="PF02845"/>
    </source>
</evidence>
<dbReference type="AlphaFoldDB" id="A0AAD5PC50"/>
<dbReference type="InterPro" id="IPR035952">
    <property type="entry name" value="Rhomboid-like_sf"/>
</dbReference>
<dbReference type="CDD" id="cd14279">
    <property type="entry name" value="CUE"/>
    <property type="match status" value="1"/>
</dbReference>
<accession>A0AAD5PC50</accession>
<evidence type="ECO:0000256" key="1">
    <source>
        <dbReference type="ARBA" id="ARBA00004141"/>
    </source>
</evidence>
<evidence type="ECO:0000256" key="5">
    <source>
        <dbReference type="SAM" id="MobiDB-lite"/>
    </source>
</evidence>
<evidence type="ECO:0000256" key="2">
    <source>
        <dbReference type="ARBA" id="ARBA00022692"/>
    </source>
</evidence>
<dbReference type="GO" id="GO:0043130">
    <property type="term" value="F:ubiquitin binding"/>
    <property type="evidence" value="ECO:0007669"/>
    <property type="project" value="InterPro"/>
</dbReference>
<keyword evidence="2 6" id="KW-0812">Transmembrane</keyword>
<evidence type="ECO:0000256" key="6">
    <source>
        <dbReference type="SAM" id="Phobius"/>
    </source>
</evidence>
<reference evidence="8" key="2">
    <citation type="submission" date="2023-02" db="EMBL/GenBank/DDBJ databases">
        <authorList>
            <consortium name="DOE Joint Genome Institute"/>
            <person name="Mondo S.J."/>
            <person name="Chang Y."/>
            <person name="Wang Y."/>
            <person name="Ahrendt S."/>
            <person name="Andreopoulos W."/>
            <person name="Barry K."/>
            <person name="Beard J."/>
            <person name="Benny G.L."/>
            <person name="Blankenship S."/>
            <person name="Bonito G."/>
            <person name="Cuomo C."/>
            <person name="Desiro A."/>
            <person name="Gervers K.A."/>
            <person name="Hundley H."/>
            <person name="Kuo A."/>
            <person name="LaButti K."/>
            <person name="Lang B.F."/>
            <person name="Lipzen A."/>
            <person name="O'Donnell K."/>
            <person name="Pangilinan J."/>
            <person name="Reynolds N."/>
            <person name="Sandor L."/>
            <person name="Smith M.W."/>
            <person name="Tsang A."/>
            <person name="Grigoriev I.V."/>
            <person name="Stajich J.E."/>
            <person name="Spatafora J.W."/>
        </authorList>
    </citation>
    <scope>NUCLEOTIDE SEQUENCE</scope>
    <source>
        <strain evidence="8">RSA 2281</strain>
    </source>
</reference>
<dbReference type="SUPFAM" id="SSF144091">
    <property type="entry name" value="Rhomboid-like"/>
    <property type="match status" value="1"/>
</dbReference>
<gene>
    <name evidence="8" type="ORF">BDA99DRAFT_539281</name>
</gene>